<reference evidence="1 2" key="1">
    <citation type="submission" date="2020-10" db="EMBL/GenBank/DDBJ databases">
        <title>Plant Genome Project.</title>
        <authorList>
            <person name="Zhang R.-G."/>
        </authorList>
    </citation>
    <scope>NUCLEOTIDE SEQUENCE [LARGE SCALE GENOMIC DNA]</scope>
    <source>
        <strain evidence="1">FAFU-HL-1</strain>
        <tissue evidence="1">Leaf</tissue>
    </source>
</reference>
<dbReference type="EMBL" id="JADGMS010000016">
    <property type="protein sequence ID" value="KAF9664611.1"/>
    <property type="molecule type" value="Genomic_DNA"/>
</dbReference>
<accession>A0A835MKT4</accession>
<dbReference type="PANTHER" id="PTHR31549">
    <property type="entry name" value="PROTEIN, PUTATIVE (DUF247)-RELATED-RELATED"/>
    <property type="match status" value="1"/>
</dbReference>
<dbReference type="OrthoDB" id="971878at2759"/>
<evidence type="ECO:0000313" key="1">
    <source>
        <dbReference type="EMBL" id="KAF9664611.1"/>
    </source>
</evidence>
<protein>
    <submittedName>
        <fullName evidence="1">Uncharacterized protein</fullName>
    </submittedName>
</protein>
<name>A0A835MKT4_9ROSI</name>
<dbReference type="PANTHER" id="PTHR31549:SF149">
    <property type="entry name" value="ISOPRENOID SYNTHASE DOMAIN-CONTAINING PROTEIN"/>
    <property type="match status" value="1"/>
</dbReference>
<dbReference type="InterPro" id="IPR004158">
    <property type="entry name" value="DUF247_pln"/>
</dbReference>
<organism evidence="1 2">
    <name type="scientific">Salix dunnii</name>
    <dbReference type="NCBI Taxonomy" id="1413687"/>
    <lineage>
        <taxon>Eukaryota</taxon>
        <taxon>Viridiplantae</taxon>
        <taxon>Streptophyta</taxon>
        <taxon>Embryophyta</taxon>
        <taxon>Tracheophyta</taxon>
        <taxon>Spermatophyta</taxon>
        <taxon>Magnoliopsida</taxon>
        <taxon>eudicotyledons</taxon>
        <taxon>Gunneridae</taxon>
        <taxon>Pentapetalae</taxon>
        <taxon>rosids</taxon>
        <taxon>fabids</taxon>
        <taxon>Malpighiales</taxon>
        <taxon>Salicaceae</taxon>
        <taxon>Saliceae</taxon>
        <taxon>Salix</taxon>
    </lineage>
</organism>
<comment type="caution">
    <text evidence="1">The sequence shown here is derived from an EMBL/GenBank/DDBJ whole genome shotgun (WGS) entry which is preliminary data.</text>
</comment>
<dbReference type="AlphaFoldDB" id="A0A835MKT4"/>
<sequence>MFLDGCFILQFISCFLHKPEDLKMPGHHIALVKRDLLLLENPLPFQVISSLMDLRFGGEAGGGNTSGTFVHFLLDKSHSRKW</sequence>
<evidence type="ECO:0000313" key="2">
    <source>
        <dbReference type="Proteomes" id="UP000657918"/>
    </source>
</evidence>
<gene>
    <name evidence="1" type="ORF">SADUNF_Sadunf16G0036400</name>
</gene>
<dbReference type="Proteomes" id="UP000657918">
    <property type="component" value="Chromosome 16"/>
</dbReference>
<dbReference type="Pfam" id="PF03140">
    <property type="entry name" value="DUF247"/>
    <property type="match status" value="1"/>
</dbReference>
<keyword evidence="2" id="KW-1185">Reference proteome</keyword>
<proteinExistence type="predicted"/>